<gene>
    <name evidence="22" type="ORF">SAMN04487894_11766</name>
</gene>
<dbReference type="InterPro" id="IPR003594">
    <property type="entry name" value="HATPase_dom"/>
</dbReference>
<evidence type="ECO:0000256" key="17">
    <source>
        <dbReference type="ARBA" id="ARBA00024827"/>
    </source>
</evidence>
<dbReference type="Pfam" id="PF07730">
    <property type="entry name" value="HisKA_3"/>
    <property type="match status" value="1"/>
</dbReference>
<evidence type="ECO:0000313" key="22">
    <source>
        <dbReference type="EMBL" id="SDD97951.1"/>
    </source>
</evidence>
<dbReference type="Gene3D" id="1.20.5.1930">
    <property type="match status" value="1"/>
</dbReference>
<dbReference type="Proteomes" id="UP000198757">
    <property type="component" value="Unassembled WGS sequence"/>
</dbReference>
<keyword evidence="15" id="KW-0902">Two-component regulatory system</keyword>
<evidence type="ECO:0000256" key="18">
    <source>
        <dbReference type="ARBA" id="ARBA00030800"/>
    </source>
</evidence>
<keyword evidence="6" id="KW-0004">4Fe-4S</keyword>
<dbReference type="GO" id="GO:0005737">
    <property type="term" value="C:cytoplasm"/>
    <property type="evidence" value="ECO:0007669"/>
    <property type="project" value="UniProtKB-SubCell"/>
</dbReference>
<evidence type="ECO:0000256" key="11">
    <source>
        <dbReference type="ARBA" id="ARBA00022741"/>
    </source>
</evidence>
<evidence type="ECO:0000256" key="16">
    <source>
        <dbReference type="ARBA" id="ARBA00023014"/>
    </source>
</evidence>
<dbReference type="GO" id="GO:0046872">
    <property type="term" value="F:metal ion binding"/>
    <property type="evidence" value="ECO:0007669"/>
    <property type="project" value="UniProtKB-KW"/>
</dbReference>
<dbReference type="GO" id="GO:0000155">
    <property type="term" value="F:phosphorelay sensor kinase activity"/>
    <property type="evidence" value="ECO:0007669"/>
    <property type="project" value="InterPro"/>
</dbReference>
<organism evidence="22 23">
    <name type="scientific">Niabella drilacis (strain DSM 25811 / CCM 8410 / CCUG 62505 / LMG 26954 / E90)</name>
    <dbReference type="NCBI Taxonomy" id="1285928"/>
    <lineage>
        <taxon>Bacteria</taxon>
        <taxon>Pseudomonadati</taxon>
        <taxon>Bacteroidota</taxon>
        <taxon>Chitinophagia</taxon>
        <taxon>Chitinophagales</taxon>
        <taxon>Chitinophagaceae</taxon>
        <taxon>Niabella</taxon>
    </lineage>
</organism>
<evidence type="ECO:0000256" key="9">
    <source>
        <dbReference type="ARBA" id="ARBA00022679"/>
    </source>
</evidence>
<feature type="signal peptide" evidence="20">
    <location>
        <begin position="1"/>
        <end position="26"/>
    </location>
</feature>
<dbReference type="SUPFAM" id="SSF55874">
    <property type="entry name" value="ATPase domain of HSP90 chaperone/DNA topoisomerase II/histidine kinase"/>
    <property type="match status" value="1"/>
</dbReference>
<dbReference type="InterPro" id="IPR005467">
    <property type="entry name" value="His_kinase_dom"/>
</dbReference>
<evidence type="ECO:0000256" key="5">
    <source>
        <dbReference type="ARBA" id="ARBA00017322"/>
    </source>
</evidence>
<dbReference type="GO" id="GO:0005524">
    <property type="term" value="F:ATP binding"/>
    <property type="evidence" value="ECO:0007669"/>
    <property type="project" value="UniProtKB-KW"/>
</dbReference>
<evidence type="ECO:0000256" key="4">
    <source>
        <dbReference type="ARBA" id="ARBA00012438"/>
    </source>
</evidence>
<evidence type="ECO:0000256" key="14">
    <source>
        <dbReference type="ARBA" id="ARBA00023004"/>
    </source>
</evidence>
<dbReference type="CDD" id="cd16917">
    <property type="entry name" value="HATPase_UhpB-NarQ-NarX-like"/>
    <property type="match status" value="1"/>
</dbReference>
<dbReference type="Gene3D" id="3.30.565.10">
    <property type="entry name" value="Histidine kinase-like ATPase, C-terminal domain"/>
    <property type="match status" value="1"/>
</dbReference>
<dbReference type="PROSITE" id="PS50109">
    <property type="entry name" value="HIS_KIN"/>
    <property type="match status" value="1"/>
</dbReference>
<dbReference type="AlphaFoldDB" id="A0A1G6Z5Z9"/>
<dbReference type="SMART" id="SM00387">
    <property type="entry name" value="HATPase_c"/>
    <property type="match status" value="1"/>
</dbReference>
<dbReference type="EC" id="2.7.13.3" evidence="4"/>
<evidence type="ECO:0000256" key="8">
    <source>
        <dbReference type="ARBA" id="ARBA00022553"/>
    </source>
</evidence>
<dbReference type="EMBL" id="FMZO01000017">
    <property type="protein sequence ID" value="SDD97951.1"/>
    <property type="molecule type" value="Genomic_DNA"/>
</dbReference>
<comment type="cofactor">
    <cofactor evidence="2">
        <name>[4Fe-4S] cluster</name>
        <dbReference type="ChEBI" id="CHEBI:49883"/>
    </cofactor>
</comment>
<evidence type="ECO:0000256" key="7">
    <source>
        <dbReference type="ARBA" id="ARBA00022490"/>
    </source>
</evidence>
<name>A0A1G6Z5Z9_NIADE</name>
<evidence type="ECO:0000256" key="19">
    <source>
        <dbReference type="SAM" id="Phobius"/>
    </source>
</evidence>
<keyword evidence="10" id="KW-0479">Metal-binding</keyword>
<dbReference type="SUPFAM" id="SSF48452">
    <property type="entry name" value="TPR-like"/>
    <property type="match status" value="1"/>
</dbReference>
<evidence type="ECO:0000256" key="3">
    <source>
        <dbReference type="ARBA" id="ARBA00004496"/>
    </source>
</evidence>
<keyword evidence="19" id="KW-0472">Membrane</keyword>
<dbReference type="RefSeq" id="WP_090392425.1">
    <property type="nucleotide sequence ID" value="NZ_FMZO01000017.1"/>
</dbReference>
<protein>
    <recommendedName>
        <fullName evidence="5">Oxygen sensor histidine kinase NreB</fullName>
        <ecNumber evidence="4">2.7.13.3</ecNumber>
    </recommendedName>
    <alternativeName>
        <fullName evidence="18">Nitrogen regulation protein B</fullName>
    </alternativeName>
</protein>
<evidence type="ECO:0000313" key="23">
    <source>
        <dbReference type="Proteomes" id="UP000198757"/>
    </source>
</evidence>
<keyword evidence="23" id="KW-1185">Reference proteome</keyword>
<keyword evidence="9" id="KW-0808">Transferase</keyword>
<evidence type="ECO:0000256" key="6">
    <source>
        <dbReference type="ARBA" id="ARBA00022485"/>
    </source>
</evidence>
<keyword evidence="11" id="KW-0547">Nucleotide-binding</keyword>
<dbReference type="PANTHER" id="PTHR24421:SF10">
    <property type="entry name" value="NITRATE_NITRITE SENSOR PROTEIN NARQ"/>
    <property type="match status" value="1"/>
</dbReference>
<evidence type="ECO:0000259" key="21">
    <source>
        <dbReference type="PROSITE" id="PS50109"/>
    </source>
</evidence>
<evidence type="ECO:0000256" key="10">
    <source>
        <dbReference type="ARBA" id="ARBA00022723"/>
    </source>
</evidence>
<keyword evidence="20" id="KW-0732">Signal</keyword>
<feature type="transmembrane region" description="Helical" evidence="19">
    <location>
        <begin position="399"/>
        <end position="418"/>
    </location>
</feature>
<evidence type="ECO:0000256" key="2">
    <source>
        <dbReference type="ARBA" id="ARBA00001966"/>
    </source>
</evidence>
<evidence type="ECO:0000256" key="12">
    <source>
        <dbReference type="ARBA" id="ARBA00022777"/>
    </source>
</evidence>
<dbReference type="Pfam" id="PF02518">
    <property type="entry name" value="HATPase_c"/>
    <property type="match status" value="1"/>
</dbReference>
<keyword evidence="14" id="KW-0408">Iron</keyword>
<keyword evidence="19" id="KW-1133">Transmembrane helix</keyword>
<reference evidence="23" key="1">
    <citation type="submission" date="2016-10" db="EMBL/GenBank/DDBJ databases">
        <authorList>
            <person name="Varghese N."/>
            <person name="Submissions S."/>
        </authorList>
    </citation>
    <scope>NUCLEOTIDE SEQUENCE [LARGE SCALE GENOMIC DNA]</scope>
    <source>
        <strain evidence="23">DSM 25811 / CCM 8410 / LMG 26954 / E90</strain>
    </source>
</reference>
<comment type="subcellular location">
    <subcellularLocation>
        <location evidence="3">Cytoplasm</location>
    </subcellularLocation>
</comment>
<keyword evidence="12 22" id="KW-0418">Kinase</keyword>
<evidence type="ECO:0000256" key="13">
    <source>
        <dbReference type="ARBA" id="ARBA00022840"/>
    </source>
</evidence>
<dbReference type="OrthoDB" id="617348at2"/>
<sequence length="646" mass="73215">MAATVSYIKKSSFLFAILWHAVNLFAQYGSAADSLLQLANHQKTDTAKARILYLVGDELSATDTARASRFIQQGLHLSGNRSYYQGLAYFYWGRLYMDYDIRKGEAFFDQALSLLSRHTTPASYRYQSRSWANKGVIAQYQNDNQTFIDIVLNQSIPLALKAGDSLAVAQGYTNLSLPFLNFGNFEKAILYAGKSIAIFQRNQPRDLRQADNFINLAKIYLQKEDNIKARANLDSALSIIRTQPGSLYDPYYYTTEAQYYINTHQPAPAMQNIDKGLSVARKIKSRNDLRTLLYQKARLFQSQHKTLEARDILLQLYRNGYITTDLDRKQIYRDLATTEADLQHMTAAFDWLSQYAALSDSMNDVQTRVQIARLEAKFNYVQKENELLAISSKVKTQRIIMWGSIGGLLLASLLFVYFSRLRRSRAEQQVRSLKQEQEIAVTQALLQGEEKERARMARDLHDGLGGMLAGVKINLTNALHDDPSSEINRVIIQLDDSVTELRRIARNMMPEALLRSGLRTALSDLCQSLSNEQLRVDFSFMNISNSLPRQVQIIIYRIIQELLANIVKHSGASEAFVQCSQDGTVFFITVEDNGSGINPDDHGNRRGIGLDNIRSRVDFLKGSMDLHSEPGKGTIVNIELRIHDNP</sequence>
<dbReference type="GO" id="GO:0051539">
    <property type="term" value="F:4 iron, 4 sulfur cluster binding"/>
    <property type="evidence" value="ECO:0007669"/>
    <property type="project" value="UniProtKB-KW"/>
</dbReference>
<feature type="chain" id="PRO_5011712400" description="Oxygen sensor histidine kinase NreB" evidence="20">
    <location>
        <begin position="27"/>
        <end position="646"/>
    </location>
</feature>
<keyword evidence="13" id="KW-0067">ATP-binding</keyword>
<dbReference type="PANTHER" id="PTHR24421">
    <property type="entry name" value="NITRATE/NITRITE SENSOR PROTEIN NARX-RELATED"/>
    <property type="match status" value="1"/>
</dbReference>
<dbReference type="InterPro" id="IPR050482">
    <property type="entry name" value="Sensor_HK_TwoCompSys"/>
</dbReference>
<dbReference type="InterPro" id="IPR011712">
    <property type="entry name" value="Sig_transdc_His_kin_sub3_dim/P"/>
</dbReference>
<keyword evidence="7" id="KW-0963">Cytoplasm</keyword>
<comment type="function">
    <text evidence="17">Member of the two-component regulatory system NreB/NreC involved in the control of dissimilatory nitrate/nitrite reduction in response to oxygen. NreB functions as a direct oxygen sensor histidine kinase which is autophosphorylated, in the absence of oxygen, probably at the conserved histidine residue, and transfers its phosphate group probably to a conserved aspartate residue of NreC. NreB/NreC activates the expression of the nitrate (narGHJI) and nitrite (nir) reductase operons, as well as the putative nitrate transporter gene narT.</text>
</comment>
<dbReference type="Gene3D" id="1.25.40.10">
    <property type="entry name" value="Tetratricopeptide repeat domain"/>
    <property type="match status" value="1"/>
</dbReference>
<keyword evidence="19" id="KW-0812">Transmembrane</keyword>
<dbReference type="GO" id="GO:0046983">
    <property type="term" value="F:protein dimerization activity"/>
    <property type="evidence" value="ECO:0007669"/>
    <property type="project" value="InterPro"/>
</dbReference>
<dbReference type="GO" id="GO:0016020">
    <property type="term" value="C:membrane"/>
    <property type="evidence" value="ECO:0007669"/>
    <property type="project" value="InterPro"/>
</dbReference>
<dbReference type="PRINTS" id="PR00344">
    <property type="entry name" value="BCTRLSENSOR"/>
</dbReference>
<evidence type="ECO:0000256" key="15">
    <source>
        <dbReference type="ARBA" id="ARBA00023012"/>
    </source>
</evidence>
<keyword evidence="16" id="KW-0411">Iron-sulfur</keyword>
<feature type="domain" description="Histidine kinase" evidence="21">
    <location>
        <begin position="455"/>
        <end position="644"/>
    </location>
</feature>
<proteinExistence type="predicted"/>
<evidence type="ECO:0000256" key="1">
    <source>
        <dbReference type="ARBA" id="ARBA00000085"/>
    </source>
</evidence>
<keyword evidence="8" id="KW-0597">Phosphoprotein</keyword>
<dbReference type="InterPro" id="IPR036890">
    <property type="entry name" value="HATPase_C_sf"/>
</dbReference>
<evidence type="ECO:0000256" key="20">
    <source>
        <dbReference type="SAM" id="SignalP"/>
    </source>
</evidence>
<comment type="catalytic activity">
    <reaction evidence="1">
        <text>ATP + protein L-histidine = ADP + protein N-phospho-L-histidine.</text>
        <dbReference type="EC" id="2.7.13.3"/>
    </reaction>
</comment>
<dbReference type="InterPro" id="IPR004358">
    <property type="entry name" value="Sig_transdc_His_kin-like_C"/>
</dbReference>
<dbReference type="STRING" id="1285928.SAMN04487894_11766"/>
<dbReference type="InterPro" id="IPR011990">
    <property type="entry name" value="TPR-like_helical_dom_sf"/>
</dbReference>
<accession>A0A1G6Z5Z9</accession>